<dbReference type="Proteomes" id="UP001140979">
    <property type="component" value="Unassembled WGS sequence"/>
</dbReference>
<comment type="caution">
    <text evidence="1">The sequence shown here is derived from an EMBL/GenBank/DDBJ whole genome shotgun (WGS) entry which is preliminary data.</text>
</comment>
<organism evidence="1 2">
    <name type="scientific">Vibrio aestuarianus</name>
    <dbReference type="NCBI Taxonomy" id="28171"/>
    <lineage>
        <taxon>Bacteria</taxon>
        <taxon>Pseudomonadati</taxon>
        <taxon>Pseudomonadota</taxon>
        <taxon>Gammaproteobacteria</taxon>
        <taxon>Vibrionales</taxon>
        <taxon>Vibrionaceae</taxon>
        <taxon>Vibrio</taxon>
    </lineage>
</organism>
<proteinExistence type="predicted"/>
<dbReference type="EMBL" id="JAKNBA010000021">
    <property type="protein sequence ID" value="MDE1242964.1"/>
    <property type="molecule type" value="Genomic_DNA"/>
</dbReference>
<dbReference type="AlphaFoldDB" id="A0A9X4EV73"/>
<dbReference type="RefSeq" id="WP_274671724.1">
    <property type="nucleotide sequence ID" value="NZ_JAKNAM010000004.1"/>
</dbReference>
<name>A0A9X4EV73_9VIBR</name>
<accession>A0A9X4EV73</accession>
<reference evidence="1" key="1">
    <citation type="submission" date="2022-02" db="EMBL/GenBank/DDBJ databases">
        <title>Emergence and expansion in Europe of a Vibrio aestuarianus clonal complex pathogenic for oysters.</title>
        <authorList>
            <person name="Mesnil A."/>
            <person name="Travers M.-A."/>
        </authorList>
    </citation>
    <scope>NUCLEOTIDE SEQUENCE</scope>
    <source>
        <strain evidence="1">19_064_11T1</strain>
    </source>
</reference>
<protein>
    <submittedName>
        <fullName evidence="1">Uncharacterized protein</fullName>
    </submittedName>
</protein>
<evidence type="ECO:0000313" key="1">
    <source>
        <dbReference type="EMBL" id="MDE1242964.1"/>
    </source>
</evidence>
<sequence>MKKNRPKANSEQYRLYLKGSAIKRHPDDNKVMATRKRIEELKEKRAFEKEWEW</sequence>
<evidence type="ECO:0000313" key="2">
    <source>
        <dbReference type="Proteomes" id="UP001140979"/>
    </source>
</evidence>
<gene>
    <name evidence="1" type="ORF">L9W94_12565</name>
</gene>